<keyword evidence="3 6" id="KW-0812">Transmembrane</keyword>
<sequence length="325" mass="35513">MFSLPTEYRLMFSAAFMVPLALILERKRRPKLTWVVLFQAFLCGLIGAAATQNLYIVSLALTSPTFLAAISNLLPAITFVVALCFRQEKLTLGYSGIAKIVGTVVGIGGAMLFTFYRGPVFTIWSTHIDLLRQYHNTNSVSSSSHKNNHALGFLAGFGSILCFGIWLTVQAKMSKRYPCPYSSTALMCIMGSIQSVIFALCMERDWNQWKMGWDIRLWTAAYSGIMVSGVAVVLMSWSVQKRGALFVSIFAPLVLLMVALASCLLLEEKSSLGSVLGGVLIVCGLYMVLWGKSKEEPSSLVLPSSTIAPRNSKNIDSVPVPLNVG</sequence>
<dbReference type="AlphaFoldDB" id="A0A2P6SMA7"/>
<dbReference type="Pfam" id="PF00892">
    <property type="entry name" value="EamA"/>
    <property type="match status" value="2"/>
</dbReference>
<evidence type="ECO:0000313" key="9">
    <source>
        <dbReference type="Proteomes" id="UP000238479"/>
    </source>
</evidence>
<dbReference type="InterPro" id="IPR000620">
    <property type="entry name" value="EamA_dom"/>
</dbReference>
<dbReference type="EMBL" id="PDCK01000039">
    <property type="protein sequence ID" value="PRQ59806.1"/>
    <property type="molecule type" value="Genomic_DNA"/>
</dbReference>
<name>A0A2P6SMA7_ROSCH</name>
<organism evidence="8 9">
    <name type="scientific">Rosa chinensis</name>
    <name type="common">China rose</name>
    <dbReference type="NCBI Taxonomy" id="74649"/>
    <lineage>
        <taxon>Eukaryota</taxon>
        <taxon>Viridiplantae</taxon>
        <taxon>Streptophyta</taxon>
        <taxon>Embryophyta</taxon>
        <taxon>Tracheophyta</taxon>
        <taxon>Spermatophyta</taxon>
        <taxon>Magnoliopsida</taxon>
        <taxon>eudicotyledons</taxon>
        <taxon>Gunneridae</taxon>
        <taxon>Pentapetalae</taxon>
        <taxon>rosids</taxon>
        <taxon>fabids</taxon>
        <taxon>Rosales</taxon>
        <taxon>Rosaceae</taxon>
        <taxon>Rosoideae</taxon>
        <taxon>Rosoideae incertae sedis</taxon>
        <taxon>Rosa</taxon>
    </lineage>
</organism>
<protein>
    <recommendedName>
        <fullName evidence="6">WAT1-related protein</fullName>
    </recommendedName>
</protein>
<dbReference type="InterPro" id="IPR030184">
    <property type="entry name" value="WAT1-related"/>
</dbReference>
<evidence type="ECO:0000256" key="1">
    <source>
        <dbReference type="ARBA" id="ARBA00004141"/>
    </source>
</evidence>
<dbReference type="Gramene" id="PRQ59806">
    <property type="protein sequence ID" value="PRQ59806"/>
    <property type="gene ID" value="RchiOBHm_Chr1g0374241"/>
</dbReference>
<feature type="transmembrane region" description="Helical" evidence="6">
    <location>
        <begin position="36"/>
        <end position="60"/>
    </location>
</feature>
<keyword evidence="9" id="KW-1185">Reference proteome</keyword>
<accession>A0A2P6SMA7</accession>
<comment type="subcellular location">
    <subcellularLocation>
        <location evidence="1 6">Membrane</location>
        <topology evidence="1 6">Multi-pass membrane protein</topology>
    </subcellularLocation>
</comment>
<dbReference type="GO" id="GO:0022857">
    <property type="term" value="F:transmembrane transporter activity"/>
    <property type="evidence" value="ECO:0007669"/>
    <property type="project" value="InterPro"/>
</dbReference>
<dbReference type="OMA" id="NYTGFER"/>
<proteinExistence type="inferred from homology"/>
<evidence type="ECO:0000256" key="6">
    <source>
        <dbReference type="RuleBase" id="RU363077"/>
    </source>
</evidence>
<feature type="transmembrane region" description="Helical" evidence="6">
    <location>
        <begin position="244"/>
        <end position="266"/>
    </location>
</feature>
<feature type="domain" description="EamA" evidence="7">
    <location>
        <begin position="151"/>
        <end position="289"/>
    </location>
</feature>
<comment type="caution">
    <text evidence="8">The sequence shown here is derived from an EMBL/GenBank/DDBJ whole genome shotgun (WGS) entry which is preliminary data.</text>
</comment>
<feature type="transmembrane region" description="Helical" evidence="6">
    <location>
        <begin position="220"/>
        <end position="237"/>
    </location>
</feature>
<dbReference type="Proteomes" id="UP000238479">
    <property type="component" value="Chromosome 1"/>
</dbReference>
<keyword evidence="4 6" id="KW-1133">Transmembrane helix</keyword>
<feature type="domain" description="EamA" evidence="7">
    <location>
        <begin position="8"/>
        <end position="114"/>
    </location>
</feature>
<feature type="transmembrane region" description="Helical" evidence="6">
    <location>
        <begin position="181"/>
        <end position="200"/>
    </location>
</feature>
<evidence type="ECO:0000256" key="2">
    <source>
        <dbReference type="ARBA" id="ARBA00007635"/>
    </source>
</evidence>
<feature type="transmembrane region" description="Helical" evidence="6">
    <location>
        <begin position="66"/>
        <end position="85"/>
    </location>
</feature>
<evidence type="ECO:0000256" key="4">
    <source>
        <dbReference type="ARBA" id="ARBA00022989"/>
    </source>
</evidence>
<comment type="similarity">
    <text evidence="2 6">Belongs to the drug/metabolite transporter (DMT) superfamily. Plant drug/metabolite exporter (P-DME) (TC 2.A.7.4) family.</text>
</comment>
<keyword evidence="5 6" id="KW-0472">Membrane</keyword>
<gene>
    <name evidence="8" type="ORF">RchiOBHm_Chr1g0374241</name>
</gene>
<evidence type="ECO:0000313" key="8">
    <source>
        <dbReference type="EMBL" id="PRQ59806.1"/>
    </source>
</evidence>
<dbReference type="GO" id="GO:0016020">
    <property type="term" value="C:membrane"/>
    <property type="evidence" value="ECO:0007669"/>
    <property type="project" value="UniProtKB-SubCell"/>
</dbReference>
<feature type="transmembrane region" description="Helical" evidence="6">
    <location>
        <begin position="97"/>
        <end position="116"/>
    </location>
</feature>
<evidence type="ECO:0000256" key="3">
    <source>
        <dbReference type="ARBA" id="ARBA00022692"/>
    </source>
</evidence>
<feature type="transmembrane region" description="Helical" evidence="6">
    <location>
        <begin position="272"/>
        <end position="290"/>
    </location>
</feature>
<evidence type="ECO:0000256" key="5">
    <source>
        <dbReference type="ARBA" id="ARBA00023136"/>
    </source>
</evidence>
<dbReference type="SUPFAM" id="SSF103481">
    <property type="entry name" value="Multidrug resistance efflux transporter EmrE"/>
    <property type="match status" value="2"/>
</dbReference>
<feature type="transmembrane region" description="Helical" evidence="6">
    <location>
        <begin position="150"/>
        <end position="169"/>
    </location>
</feature>
<dbReference type="InterPro" id="IPR037185">
    <property type="entry name" value="EmrE-like"/>
</dbReference>
<reference evidence="8 9" key="1">
    <citation type="journal article" date="2018" name="Nat. Genet.">
        <title>The Rosa genome provides new insights in the design of modern roses.</title>
        <authorList>
            <person name="Bendahmane M."/>
        </authorList>
    </citation>
    <scope>NUCLEOTIDE SEQUENCE [LARGE SCALE GENOMIC DNA]</scope>
    <source>
        <strain evidence="9">cv. Old Blush</strain>
    </source>
</reference>
<evidence type="ECO:0000259" key="7">
    <source>
        <dbReference type="Pfam" id="PF00892"/>
    </source>
</evidence>
<dbReference type="PANTHER" id="PTHR31218">
    <property type="entry name" value="WAT1-RELATED PROTEIN"/>
    <property type="match status" value="1"/>
</dbReference>